<dbReference type="Proteomes" id="UP001325680">
    <property type="component" value="Chromosome"/>
</dbReference>
<accession>A0ABZ0W4J4</accession>
<comment type="similarity">
    <text evidence="1">Belongs to the barstar family.</text>
</comment>
<evidence type="ECO:0000259" key="2">
    <source>
        <dbReference type="Pfam" id="PF01337"/>
    </source>
</evidence>
<evidence type="ECO:0000313" key="4">
    <source>
        <dbReference type="Proteomes" id="UP001325680"/>
    </source>
</evidence>
<keyword evidence="4" id="KW-1185">Reference proteome</keyword>
<dbReference type="EMBL" id="CP139960">
    <property type="protein sequence ID" value="WQD38180.1"/>
    <property type="molecule type" value="Genomic_DNA"/>
</dbReference>
<gene>
    <name evidence="3" type="ORF">U0035_21150</name>
</gene>
<dbReference type="SUPFAM" id="SSF52038">
    <property type="entry name" value="Barstar-related"/>
    <property type="match status" value="1"/>
</dbReference>
<feature type="domain" description="Barstar (barnase inhibitor)" evidence="2">
    <location>
        <begin position="7"/>
        <end position="71"/>
    </location>
</feature>
<sequence>MNKASPITLNGLNFHDMDGFYTAIYSMMHLYEDWKPAHSLDALNDMLYSGFGKEPVQLVWEHSEKSRTDLGLQATRDFYQHKINQGKPYNINWAAKQLEAVNSREGATLFDIIVEIFHSHPHIELVLL</sequence>
<dbReference type="RefSeq" id="WP_114790919.1">
    <property type="nucleotide sequence ID" value="NZ_CP139960.1"/>
</dbReference>
<dbReference type="InterPro" id="IPR000468">
    <property type="entry name" value="Barstar"/>
</dbReference>
<protein>
    <submittedName>
        <fullName evidence="3">Barstar family protein</fullName>
    </submittedName>
</protein>
<proteinExistence type="inferred from homology"/>
<evidence type="ECO:0000313" key="3">
    <source>
        <dbReference type="EMBL" id="WQD38180.1"/>
    </source>
</evidence>
<dbReference type="InterPro" id="IPR035905">
    <property type="entry name" value="Barstar-like_sf"/>
</dbReference>
<reference evidence="3 4" key="1">
    <citation type="submission" date="2023-12" db="EMBL/GenBank/DDBJ databases">
        <title>Genome sequencing and assembly of bacterial species from a model synthetic community.</title>
        <authorList>
            <person name="Hogle S.L."/>
        </authorList>
    </citation>
    <scope>NUCLEOTIDE SEQUENCE [LARGE SCALE GENOMIC DNA]</scope>
    <source>
        <strain evidence="3 4">HAMBI_3031</strain>
    </source>
</reference>
<organism evidence="3 4">
    <name type="scientific">Niabella yanshanensis</name>
    <dbReference type="NCBI Taxonomy" id="577386"/>
    <lineage>
        <taxon>Bacteria</taxon>
        <taxon>Pseudomonadati</taxon>
        <taxon>Bacteroidota</taxon>
        <taxon>Chitinophagia</taxon>
        <taxon>Chitinophagales</taxon>
        <taxon>Chitinophagaceae</taxon>
        <taxon>Niabella</taxon>
    </lineage>
</organism>
<evidence type="ECO:0000256" key="1">
    <source>
        <dbReference type="ARBA" id="ARBA00006845"/>
    </source>
</evidence>
<name>A0ABZ0W4J4_9BACT</name>
<dbReference type="Gene3D" id="3.30.370.10">
    <property type="entry name" value="Barstar-like"/>
    <property type="match status" value="1"/>
</dbReference>
<dbReference type="Pfam" id="PF01337">
    <property type="entry name" value="Barstar"/>
    <property type="match status" value="1"/>
</dbReference>